<dbReference type="InterPro" id="IPR037229">
    <property type="entry name" value="Ribosomal_bL35_sf"/>
</dbReference>
<dbReference type="GO" id="GO:0003735">
    <property type="term" value="F:structural constituent of ribosome"/>
    <property type="evidence" value="ECO:0007669"/>
    <property type="project" value="InterPro"/>
</dbReference>
<evidence type="ECO:0000313" key="5">
    <source>
        <dbReference type="EMBL" id="OHA47481.1"/>
    </source>
</evidence>
<accession>A0A1G2PIL3</accession>
<comment type="similarity">
    <text evidence="1">Belongs to the bacterial ribosomal protein bL35 family.</text>
</comment>
<keyword evidence="2" id="KW-0689">Ribosomal protein</keyword>
<dbReference type="Pfam" id="PF01632">
    <property type="entry name" value="Ribosomal_L35p"/>
    <property type="match status" value="1"/>
</dbReference>
<evidence type="ECO:0000313" key="6">
    <source>
        <dbReference type="Proteomes" id="UP000176965"/>
    </source>
</evidence>
<comment type="caution">
    <text evidence="5">The sequence shown here is derived from an EMBL/GenBank/DDBJ whole genome shotgun (WGS) entry which is preliminary data.</text>
</comment>
<dbReference type="InterPro" id="IPR021137">
    <property type="entry name" value="Ribosomal_bL35-like"/>
</dbReference>
<feature type="compositionally biased region" description="Basic and acidic residues" evidence="4">
    <location>
        <begin position="24"/>
        <end position="36"/>
    </location>
</feature>
<evidence type="ECO:0000256" key="2">
    <source>
        <dbReference type="ARBA" id="ARBA00022980"/>
    </source>
</evidence>
<dbReference type="GO" id="GO:0006412">
    <property type="term" value="P:translation"/>
    <property type="evidence" value="ECO:0007669"/>
    <property type="project" value="InterPro"/>
</dbReference>
<sequence length="61" mass="7038">MKTNKSFSKRLRVTRTGKIIGRKAGQDHFNSKESRRSQQAKRRTLNVNFSNKSKARFLNGA</sequence>
<organism evidence="5 6">
    <name type="scientific">Candidatus Taylorbacteria bacterium RIFOXYD2_FULL_36_9</name>
    <dbReference type="NCBI Taxonomy" id="1802338"/>
    <lineage>
        <taxon>Bacteria</taxon>
        <taxon>Candidatus Tayloriibacteriota</taxon>
    </lineage>
</organism>
<evidence type="ECO:0000256" key="4">
    <source>
        <dbReference type="SAM" id="MobiDB-lite"/>
    </source>
</evidence>
<keyword evidence="3" id="KW-0687">Ribonucleoprotein</keyword>
<dbReference type="EMBL" id="MHSQ01000010">
    <property type="protein sequence ID" value="OHA47481.1"/>
    <property type="molecule type" value="Genomic_DNA"/>
</dbReference>
<dbReference type="AlphaFoldDB" id="A0A1G2PIL3"/>
<dbReference type="SUPFAM" id="SSF143034">
    <property type="entry name" value="L35p-like"/>
    <property type="match status" value="1"/>
</dbReference>
<dbReference type="GO" id="GO:1990904">
    <property type="term" value="C:ribonucleoprotein complex"/>
    <property type="evidence" value="ECO:0007669"/>
    <property type="project" value="UniProtKB-KW"/>
</dbReference>
<feature type="region of interest" description="Disordered" evidence="4">
    <location>
        <begin position="19"/>
        <end position="61"/>
    </location>
</feature>
<gene>
    <name evidence="5" type="ORF">A2541_02260</name>
</gene>
<proteinExistence type="inferred from homology"/>
<evidence type="ECO:0008006" key="7">
    <source>
        <dbReference type="Google" id="ProtNLM"/>
    </source>
</evidence>
<evidence type="ECO:0000256" key="1">
    <source>
        <dbReference type="ARBA" id="ARBA00006598"/>
    </source>
</evidence>
<dbReference type="GO" id="GO:0005840">
    <property type="term" value="C:ribosome"/>
    <property type="evidence" value="ECO:0007669"/>
    <property type="project" value="UniProtKB-KW"/>
</dbReference>
<dbReference type="Proteomes" id="UP000176965">
    <property type="component" value="Unassembled WGS sequence"/>
</dbReference>
<reference evidence="5 6" key="1">
    <citation type="journal article" date="2016" name="Nat. Commun.">
        <title>Thousands of microbial genomes shed light on interconnected biogeochemical processes in an aquifer system.</title>
        <authorList>
            <person name="Anantharaman K."/>
            <person name="Brown C.T."/>
            <person name="Hug L.A."/>
            <person name="Sharon I."/>
            <person name="Castelle C.J."/>
            <person name="Probst A.J."/>
            <person name="Thomas B.C."/>
            <person name="Singh A."/>
            <person name="Wilkins M.J."/>
            <person name="Karaoz U."/>
            <person name="Brodie E.L."/>
            <person name="Williams K.H."/>
            <person name="Hubbard S.S."/>
            <person name="Banfield J.F."/>
        </authorList>
    </citation>
    <scope>NUCLEOTIDE SEQUENCE [LARGE SCALE GENOMIC DNA]</scope>
</reference>
<dbReference type="STRING" id="1802338.A2541_02260"/>
<protein>
    <recommendedName>
        <fullName evidence="7">50S ribosomal protein L35</fullName>
    </recommendedName>
</protein>
<name>A0A1G2PIL3_9BACT</name>
<evidence type="ECO:0000256" key="3">
    <source>
        <dbReference type="ARBA" id="ARBA00023274"/>
    </source>
</evidence>
<dbReference type="Gene3D" id="4.10.410.60">
    <property type="match status" value="1"/>
</dbReference>